<keyword evidence="3" id="KW-0813">Transport</keyword>
<dbReference type="AlphaFoldDB" id="A0A1Y2FC14"/>
<sequence length="451" mass="48451">MDVKSYSALLSLFASVLVILSAGFPLTFSLYAGSLQNILGYSQVQVNSVNVANIIGQFLCYPLIGLLSDKYGANRVCLFSALLGIPGLLLAANAYERRQGYLVLCSAFFLIGVASTCAYITSVSTCARNFAGARGLAIAIPICAYGFATLLYTLVFERYFSLANQAQEQYNIPGFWRNLCWFVGLAALLGSCFMKSPTSATNESISGPLEDSSQEQVPLLGSQEESRPPFFEDITVLMYAVAYIFAAGATETLVGNMGSIVESILLKTPDANGTSGSYASRAVSVFAIFSTVSRLIVGLLGDVLAKKGYSRIPLLLGLTALMSLAMLTLALAPPSTTIFFLVAGINGFCYGSLYCIGPTLASVIWGLRDFGRNWGCLAYSPLIGSVLGSYLYAALYDRRARAQHPDSNQGHLCAGQGCYSLSFLLMASAVALAMSIWVLTWRIWRRRGIIV</sequence>
<gene>
    <name evidence="12" type="ORF">BCR37DRAFT_387728</name>
</gene>
<dbReference type="GO" id="GO:0000329">
    <property type="term" value="C:fungal-type vacuole membrane"/>
    <property type="evidence" value="ECO:0007669"/>
    <property type="project" value="TreeGrafter"/>
</dbReference>
<feature type="transmembrane region" description="Helical" evidence="10">
    <location>
        <begin position="419"/>
        <end position="439"/>
    </location>
</feature>
<dbReference type="GeneID" id="63787155"/>
<dbReference type="STRING" id="56484.A0A1Y2FC14"/>
<keyword evidence="13" id="KW-1185">Reference proteome</keyword>
<accession>A0A1Y2FC14</accession>
<dbReference type="PROSITE" id="PS50850">
    <property type="entry name" value="MFS"/>
    <property type="match status" value="1"/>
</dbReference>
<evidence type="ECO:0000313" key="12">
    <source>
        <dbReference type="EMBL" id="ORY81453.1"/>
    </source>
</evidence>
<comment type="caution">
    <text evidence="12">The sequence shown here is derived from an EMBL/GenBank/DDBJ whole genome shotgun (WGS) entry which is preliminary data.</text>
</comment>
<dbReference type="InterPro" id="IPR036259">
    <property type="entry name" value="MFS_trans_sf"/>
</dbReference>
<dbReference type="SUPFAM" id="SSF103473">
    <property type="entry name" value="MFS general substrate transporter"/>
    <property type="match status" value="1"/>
</dbReference>
<comment type="subcellular location">
    <subcellularLocation>
        <location evidence="1">Vacuole membrane</location>
        <topology evidence="1">Multi-pass membrane protein</topology>
    </subcellularLocation>
</comment>
<evidence type="ECO:0000256" key="4">
    <source>
        <dbReference type="ARBA" id="ARBA00022554"/>
    </source>
</evidence>
<evidence type="ECO:0000313" key="13">
    <source>
        <dbReference type="Proteomes" id="UP000193685"/>
    </source>
</evidence>
<dbReference type="Gene3D" id="1.20.1250.20">
    <property type="entry name" value="MFS general substrate transporter like domains"/>
    <property type="match status" value="2"/>
</dbReference>
<organism evidence="12 13">
    <name type="scientific">Protomyces lactucae-debilis</name>
    <dbReference type="NCBI Taxonomy" id="2754530"/>
    <lineage>
        <taxon>Eukaryota</taxon>
        <taxon>Fungi</taxon>
        <taxon>Dikarya</taxon>
        <taxon>Ascomycota</taxon>
        <taxon>Taphrinomycotina</taxon>
        <taxon>Taphrinomycetes</taxon>
        <taxon>Taphrinales</taxon>
        <taxon>Protomycetaceae</taxon>
        <taxon>Protomyces</taxon>
    </lineage>
</organism>
<dbReference type="OrthoDB" id="199930at2759"/>
<dbReference type="GO" id="GO:0022857">
    <property type="term" value="F:transmembrane transporter activity"/>
    <property type="evidence" value="ECO:0007669"/>
    <property type="project" value="InterPro"/>
</dbReference>
<reference evidence="12 13" key="1">
    <citation type="submission" date="2016-07" db="EMBL/GenBank/DDBJ databases">
        <title>Pervasive Adenine N6-methylation of Active Genes in Fungi.</title>
        <authorList>
            <consortium name="DOE Joint Genome Institute"/>
            <person name="Mondo S.J."/>
            <person name="Dannebaum R.O."/>
            <person name="Kuo R.C."/>
            <person name="Labutti K."/>
            <person name="Haridas S."/>
            <person name="Kuo A."/>
            <person name="Salamov A."/>
            <person name="Ahrendt S.R."/>
            <person name="Lipzen A."/>
            <person name="Sullivan W."/>
            <person name="Andreopoulos W.B."/>
            <person name="Clum A."/>
            <person name="Lindquist E."/>
            <person name="Daum C."/>
            <person name="Ramamoorthy G.K."/>
            <person name="Gryganskyi A."/>
            <person name="Culley D."/>
            <person name="Magnuson J.K."/>
            <person name="James T.Y."/>
            <person name="O'Malley M.A."/>
            <person name="Stajich J.E."/>
            <person name="Spatafora J.W."/>
            <person name="Visel A."/>
            <person name="Grigoriev I.V."/>
        </authorList>
    </citation>
    <scope>NUCLEOTIDE SEQUENCE [LARGE SCALE GENOMIC DNA]</scope>
    <source>
        <strain evidence="12 13">12-1054</strain>
    </source>
</reference>
<evidence type="ECO:0000256" key="1">
    <source>
        <dbReference type="ARBA" id="ARBA00004128"/>
    </source>
</evidence>
<evidence type="ECO:0000256" key="10">
    <source>
        <dbReference type="SAM" id="Phobius"/>
    </source>
</evidence>
<feature type="transmembrane region" description="Helical" evidence="10">
    <location>
        <begin position="312"/>
        <end position="332"/>
    </location>
</feature>
<feature type="transmembrane region" description="Helical" evidence="10">
    <location>
        <begin position="278"/>
        <end position="300"/>
    </location>
</feature>
<feature type="transmembrane region" description="Helical" evidence="10">
    <location>
        <begin position="236"/>
        <end position="258"/>
    </location>
</feature>
<dbReference type="InterPro" id="IPR020846">
    <property type="entry name" value="MFS_dom"/>
</dbReference>
<evidence type="ECO:0000256" key="8">
    <source>
        <dbReference type="ARBA" id="ARBA00039330"/>
    </source>
</evidence>
<keyword evidence="6 10" id="KW-1133">Transmembrane helix</keyword>
<feature type="region of interest" description="Disordered" evidence="9">
    <location>
        <begin position="203"/>
        <end position="225"/>
    </location>
</feature>
<evidence type="ECO:0000259" key="11">
    <source>
        <dbReference type="PROSITE" id="PS50850"/>
    </source>
</evidence>
<dbReference type="Pfam" id="PF07690">
    <property type="entry name" value="MFS_1"/>
    <property type="match status" value="1"/>
</dbReference>
<evidence type="ECO:0000256" key="7">
    <source>
        <dbReference type="ARBA" id="ARBA00023136"/>
    </source>
</evidence>
<name>A0A1Y2FC14_PROLT</name>
<evidence type="ECO:0000256" key="2">
    <source>
        <dbReference type="ARBA" id="ARBA00008335"/>
    </source>
</evidence>
<evidence type="ECO:0000256" key="9">
    <source>
        <dbReference type="SAM" id="MobiDB-lite"/>
    </source>
</evidence>
<dbReference type="EMBL" id="MCFI01000011">
    <property type="protein sequence ID" value="ORY81453.1"/>
    <property type="molecule type" value="Genomic_DNA"/>
</dbReference>
<dbReference type="PANTHER" id="PTHR21576:SF45">
    <property type="entry name" value="TRANSPORTER MCH1-RELATED"/>
    <property type="match status" value="1"/>
</dbReference>
<dbReference type="OMA" id="VPFHAYV"/>
<keyword evidence="7 10" id="KW-0472">Membrane</keyword>
<feature type="domain" description="Major facilitator superfamily (MFS) profile" evidence="11">
    <location>
        <begin position="236"/>
        <end position="451"/>
    </location>
</feature>
<feature type="transmembrane region" description="Helical" evidence="10">
    <location>
        <begin position="338"/>
        <end position="364"/>
    </location>
</feature>
<keyword evidence="5 10" id="KW-0812">Transmembrane</keyword>
<proteinExistence type="inferred from homology"/>
<feature type="transmembrane region" description="Helical" evidence="10">
    <location>
        <begin position="47"/>
        <end position="64"/>
    </location>
</feature>
<evidence type="ECO:0000256" key="5">
    <source>
        <dbReference type="ARBA" id="ARBA00022692"/>
    </source>
</evidence>
<evidence type="ECO:0000256" key="3">
    <source>
        <dbReference type="ARBA" id="ARBA00022448"/>
    </source>
</evidence>
<comment type="similarity">
    <text evidence="2">Belongs to the major facilitator superfamily.</text>
</comment>
<keyword evidence="4" id="KW-0926">Vacuole</keyword>
<dbReference type="RefSeq" id="XP_040724829.1">
    <property type="nucleotide sequence ID" value="XM_040870556.1"/>
</dbReference>
<feature type="transmembrane region" description="Helical" evidence="10">
    <location>
        <begin position="135"/>
        <end position="155"/>
    </location>
</feature>
<feature type="transmembrane region" description="Helical" evidence="10">
    <location>
        <begin position="101"/>
        <end position="123"/>
    </location>
</feature>
<dbReference type="PANTHER" id="PTHR21576">
    <property type="entry name" value="UNCHARACTERIZED NODULIN-LIKE PROTEIN"/>
    <property type="match status" value="1"/>
</dbReference>
<feature type="transmembrane region" description="Helical" evidence="10">
    <location>
        <begin position="76"/>
        <end position="95"/>
    </location>
</feature>
<protein>
    <recommendedName>
        <fullName evidence="8">Probable transporter MCH1</fullName>
    </recommendedName>
</protein>
<dbReference type="Proteomes" id="UP000193685">
    <property type="component" value="Unassembled WGS sequence"/>
</dbReference>
<feature type="transmembrane region" description="Helical" evidence="10">
    <location>
        <begin position="376"/>
        <end position="395"/>
    </location>
</feature>
<evidence type="ECO:0000256" key="6">
    <source>
        <dbReference type="ARBA" id="ARBA00022989"/>
    </source>
</evidence>
<dbReference type="InterPro" id="IPR011701">
    <property type="entry name" value="MFS"/>
</dbReference>